<keyword evidence="5 9" id="KW-0732">Signal</keyword>
<dbReference type="HOGENOM" id="CLU_2003074_0_0_1"/>
<comment type="subcellular location">
    <subcellularLocation>
        <location evidence="1">Secreted</location>
    </subcellularLocation>
</comment>
<name>W5ML53_LEPOC</name>
<evidence type="ECO:0000256" key="8">
    <source>
        <dbReference type="ARBA" id="ARBA00045164"/>
    </source>
</evidence>
<accession>W5ML53</accession>
<comment type="similarity">
    <text evidence="2">Belongs to the tachykinin family.</text>
</comment>
<evidence type="ECO:0000256" key="2">
    <source>
        <dbReference type="ARBA" id="ARBA00007518"/>
    </source>
</evidence>
<dbReference type="STRING" id="7918.ENSLOCP00000009112"/>
<dbReference type="PANTHER" id="PTHR15536">
    <property type="entry name" value="TACHYKININ-3"/>
    <property type="match status" value="1"/>
</dbReference>
<keyword evidence="4" id="KW-0165">Cleavage on pair of basic residues</keyword>
<keyword evidence="7" id="KW-0527">Neuropeptide</keyword>
<evidence type="ECO:0000256" key="7">
    <source>
        <dbReference type="ARBA" id="ARBA00023320"/>
    </source>
</evidence>
<evidence type="ECO:0000313" key="10">
    <source>
        <dbReference type="Ensembl" id="ENSLOCP00000009112.1"/>
    </source>
</evidence>
<dbReference type="Proteomes" id="UP000018468">
    <property type="component" value="Linkage group LG4"/>
</dbReference>
<protein>
    <submittedName>
        <fullName evidence="10">Uncharacterized protein</fullName>
    </submittedName>
</protein>
<feature type="signal peptide" evidence="9">
    <location>
        <begin position="1"/>
        <end position="21"/>
    </location>
</feature>
<dbReference type="GO" id="GO:0005576">
    <property type="term" value="C:extracellular region"/>
    <property type="evidence" value="ECO:0007669"/>
    <property type="project" value="UniProtKB-SubCell"/>
</dbReference>
<evidence type="ECO:0000256" key="1">
    <source>
        <dbReference type="ARBA" id="ARBA00004613"/>
    </source>
</evidence>
<dbReference type="eggNOG" id="ENOG502S4B9">
    <property type="taxonomic scope" value="Eukaryota"/>
</dbReference>
<keyword evidence="6" id="KW-0027">Amidation</keyword>
<dbReference type="InterPro" id="IPR003635">
    <property type="entry name" value="Neurokinin-B/TAC3"/>
</dbReference>
<dbReference type="GO" id="GO:0045777">
    <property type="term" value="P:positive regulation of blood pressure"/>
    <property type="evidence" value="ECO:0000318"/>
    <property type="project" value="GO_Central"/>
</dbReference>
<dbReference type="InterPro" id="IPR013055">
    <property type="entry name" value="Tachy_Neuro_lke_CS"/>
</dbReference>
<dbReference type="AlphaFoldDB" id="W5ML53"/>
<dbReference type="Pfam" id="PF03823">
    <property type="entry name" value="Neurokinin_B"/>
    <property type="match status" value="1"/>
</dbReference>
<feature type="chain" id="PRO_5004866213" evidence="9">
    <location>
        <begin position="22"/>
        <end position="127"/>
    </location>
</feature>
<reference evidence="10" key="3">
    <citation type="submission" date="2025-09" db="UniProtKB">
        <authorList>
            <consortium name="Ensembl"/>
        </authorList>
    </citation>
    <scope>IDENTIFICATION</scope>
</reference>
<dbReference type="GO" id="GO:0007217">
    <property type="term" value="P:tachykinin receptor signaling pathway"/>
    <property type="evidence" value="ECO:0007669"/>
    <property type="project" value="InterPro"/>
</dbReference>
<dbReference type="FunCoup" id="W5ML53">
    <property type="interactions" value="77"/>
</dbReference>
<sequence>MRSCAVLAMLSLMLAFRSCQSSCEEPDEPLGAEIKDSPNPNTLPRGFLKRFYDGFNYDGFVGLMGRRSTGMNELSPQKRDMHDFFVGLMGRRNTEAGMRSPLKRESYPESRGSLLPNKCKMSYSYGL</sequence>
<dbReference type="OMA" id="LAFRSCQ"/>
<proteinExistence type="inferred from homology"/>
<evidence type="ECO:0000256" key="5">
    <source>
        <dbReference type="ARBA" id="ARBA00022729"/>
    </source>
</evidence>
<evidence type="ECO:0000256" key="9">
    <source>
        <dbReference type="SAM" id="SignalP"/>
    </source>
</evidence>
<dbReference type="PANTHER" id="PTHR15536:SF1">
    <property type="entry name" value="TACHYKININ-3"/>
    <property type="match status" value="1"/>
</dbReference>
<evidence type="ECO:0000313" key="11">
    <source>
        <dbReference type="Proteomes" id="UP000018468"/>
    </source>
</evidence>
<reference evidence="11" key="1">
    <citation type="submission" date="2011-12" db="EMBL/GenBank/DDBJ databases">
        <title>The Draft Genome of Lepisosteus oculatus.</title>
        <authorList>
            <consortium name="The Broad Institute Genome Assembly &amp; Analysis Group"/>
            <consortium name="Computational R&amp;D Group"/>
            <consortium name="and Sequencing Platform"/>
            <person name="Di Palma F."/>
            <person name="Alfoldi J."/>
            <person name="Johnson J."/>
            <person name="Berlin A."/>
            <person name="Gnerre S."/>
            <person name="Jaffe D."/>
            <person name="MacCallum I."/>
            <person name="Young S."/>
            <person name="Walker B.J."/>
            <person name="Lander E.S."/>
            <person name="Lindblad-Toh K."/>
        </authorList>
    </citation>
    <scope>NUCLEOTIDE SEQUENCE [LARGE SCALE GENOMIC DNA]</scope>
</reference>
<dbReference type="GO" id="GO:0007218">
    <property type="term" value="P:neuropeptide signaling pathway"/>
    <property type="evidence" value="ECO:0007669"/>
    <property type="project" value="UniProtKB-KW"/>
</dbReference>
<evidence type="ECO:0000256" key="6">
    <source>
        <dbReference type="ARBA" id="ARBA00022815"/>
    </source>
</evidence>
<dbReference type="GeneTree" id="ENSGT00390000000335"/>
<evidence type="ECO:0000256" key="4">
    <source>
        <dbReference type="ARBA" id="ARBA00022685"/>
    </source>
</evidence>
<keyword evidence="3" id="KW-0964">Secreted</keyword>
<reference evidence="10" key="2">
    <citation type="submission" date="2025-08" db="UniProtKB">
        <authorList>
            <consortium name="Ensembl"/>
        </authorList>
    </citation>
    <scope>IDENTIFICATION</scope>
</reference>
<evidence type="ECO:0000256" key="3">
    <source>
        <dbReference type="ARBA" id="ARBA00022525"/>
    </source>
</evidence>
<dbReference type="PROSITE" id="PS00267">
    <property type="entry name" value="TACHYKININ"/>
    <property type="match status" value="1"/>
</dbReference>
<comment type="function">
    <text evidence="8">Tachykinins are active peptides which excite neurons, evoke behavioral responses, are potent vasodilators and secretagogues, and contract (directly or indirectly) many smooth muscles. Is a critical central regulator of gonadal function.</text>
</comment>
<dbReference type="PRINTS" id="PR01828">
    <property type="entry name" value="NEUROKININB"/>
</dbReference>
<organism evidence="10 11">
    <name type="scientific">Lepisosteus oculatus</name>
    <name type="common">Spotted gar</name>
    <dbReference type="NCBI Taxonomy" id="7918"/>
    <lineage>
        <taxon>Eukaryota</taxon>
        <taxon>Metazoa</taxon>
        <taxon>Chordata</taxon>
        <taxon>Craniata</taxon>
        <taxon>Vertebrata</taxon>
        <taxon>Euteleostomi</taxon>
        <taxon>Actinopterygii</taxon>
        <taxon>Neopterygii</taxon>
        <taxon>Holostei</taxon>
        <taxon>Semionotiformes</taxon>
        <taxon>Lepisosteidae</taxon>
        <taxon>Lepisosteus</taxon>
    </lineage>
</organism>
<dbReference type="Bgee" id="ENSLOCG00000007508">
    <property type="expression patterns" value="Expressed in ovary and 13 other cell types or tissues"/>
</dbReference>
<dbReference type="Ensembl" id="ENSLOCT00000009123.1">
    <property type="protein sequence ID" value="ENSLOCP00000009112.1"/>
    <property type="gene ID" value="ENSLOCG00000007508.1"/>
</dbReference>
<dbReference type="EMBL" id="AHAT01032468">
    <property type="status" value="NOT_ANNOTATED_CDS"/>
    <property type="molecule type" value="Genomic_DNA"/>
</dbReference>
<dbReference type="InParanoid" id="W5ML53"/>
<keyword evidence="11" id="KW-1185">Reference proteome</keyword>